<proteinExistence type="predicted"/>
<dbReference type="Proteomes" id="UP000580861">
    <property type="component" value="Unassembled WGS sequence"/>
</dbReference>
<name>A0A841B5M3_9PSEU</name>
<dbReference type="AlphaFoldDB" id="A0A841B5M3"/>
<sequence length="140" mass="14767">MLIVPVATPAAAEASQNSTCEVGLDGLHYSGGAGGVIFKGRATCPGATTMLFFGSLWRCPVRIDGGIPADWLNQGCVLAGDNNSERPMVAGRQETFYVPDIGRPGGTGGPWWNGWGAFRLKDQPPAEAVEIRTAPLEYTT</sequence>
<organism evidence="1 2">
    <name type="scientific">Amycolatopsis umgeniensis</name>
    <dbReference type="NCBI Taxonomy" id="336628"/>
    <lineage>
        <taxon>Bacteria</taxon>
        <taxon>Bacillati</taxon>
        <taxon>Actinomycetota</taxon>
        <taxon>Actinomycetes</taxon>
        <taxon>Pseudonocardiales</taxon>
        <taxon>Pseudonocardiaceae</taxon>
        <taxon>Amycolatopsis</taxon>
    </lineage>
</organism>
<dbReference type="EMBL" id="JACHMX010000001">
    <property type="protein sequence ID" value="MBB5854150.1"/>
    <property type="molecule type" value="Genomic_DNA"/>
</dbReference>
<accession>A0A841B5M3</accession>
<reference evidence="1 2" key="1">
    <citation type="submission" date="2020-08" db="EMBL/GenBank/DDBJ databases">
        <title>Sequencing the genomes of 1000 actinobacteria strains.</title>
        <authorList>
            <person name="Klenk H.-P."/>
        </authorList>
    </citation>
    <scope>NUCLEOTIDE SEQUENCE [LARGE SCALE GENOMIC DNA]</scope>
    <source>
        <strain evidence="1 2">DSM 45272</strain>
    </source>
</reference>
<protein>
    <submittedName>
        <fullName evidence="1">Uncharacterized protein</fullName>
    </submittedName>
</protein>
<evidence type="ECO:0000313" key="1">
    <source>
        <dbReference type="EMBL" id="MBB5854150.1"/>
    </source>
</evidence>
<keyword evidence="2" id="KW-1185">Reference proteome</keyword>
<evidence type="ECO:0000313" key="2">
    <source>
        <dbReference type="Proteomes" id="UP000580861"/>
    </source>
</evidence>
<comment type="caution">
    <text evidence="1">The sequence shown here is derived from an EMBL/GenBank/DDBJ whole genome shotgun (WGS) entry which is preliminary data.</text>
</comment>
<gene>
    <name evidence="1" type="ORF">HDA45_004237</name>
</gene>
<dbReference type="RefSeq" id="WP_184897934.1">
    <property type="nucleotide sequence ID" value="NZ_JACHMX010000001.1"/>
</dbReference>